<evidence type="ECO:0000313" key="1">
    <source>
        <dbReference type="EMBL" id="PNV68812.1"/>
    </source>
</evidence>
<sequence length="314" mass="34950">MKLVLSHDTALEYLRSTSAERSSRPQASRSLVAGCCADYEQALRLGKSCGLSLPVHLLVDRLEKRPSTGWAVYHTRNAPLPRGSFLHAGTELFVASPELCFTQLAASHPLPDQVSIGHELCGSYRIGKGYDLPPLTTVAKLKAYAQRAAGMDGIVQTRRALRYVLPDSASSMETTLAMLLDLPAMMGGNSLSFPQLNKRIDPTRRTRGLASQSFYKCDLYWEKAHLAVEYESNLCHTGAHRLSKDSKRRDELTAMGVTVITVTASQVYNLREFDKLARVIARHLGERLPKRDKKFTERQLELRAILLGPCKPRT</sequence>
<reference evidence="2" key="1">
    <citation type="submission" date="2018-01" db="EMBL/GenBank/DDBJ databases">
        <title>Rubneribacter badeniensis gen. nov., sp. nov., and Colonibacter rubneri, gen. nov., sp. nov., WGS of new members of the Eggerthellaceae.</title>
        <authorList>
            <person name="Danylec N."/>
            <person name="Stoll D.A."/>
            <person name="Doetsch A."/>
            <person name="Kulling S.E."/>
            <person name="Huch M."/>
        </authorList>
    </citation>
    <scope>NUCLEOTIDE SEQUENCE [LARGE SCALE GENOMIC DNA]</scope>
    <source>
        <strain evidence="2">ResAG-96</strain>
    </source>
</reference>
<dbReference type="EMBL" id="PPEK01000001">
    <property type="protein sequence ID" value="PNV68812.1"/>
    <property type="molecule type" value="Genomic_DNA"/>
</dbReference>
<name>A0A2K2UEY9_9ACTN</name>
<comment type="caution">
    <text evidence="1">The sequence shown here is derived from an EMBL/GenBank/DDBJ whole genome shotgun (WGS) entry which is preliminary data.</text>
</comment>
<accession>A0A2K2UEY9</accession>
<dbReference type="RefSeq" id="WP_103264138.1">
    <property type="nucleotide sequence ID" value="NZ_CABMLE010000001.1"/>
</dbReference>
<organism evidence="1 2">
    <name type="scientific">Enteroscipio rubneri</name>
    <dbReference type="NCBI Taxonomy" id="2070686"/>
    <lineage>
        <taxon>Bacteria</taxon>
        <taxon>Bacillati</taxon>
        <taxon>Actinomycetota</taxon>
        <taxon>Coriobacteriia</taxon>
        <taxon>Eggerthellales</taxon>
        <taxon>Eggerthellaceae</taxon>
        <taxon>Enteroscipio</taxon>
    </lineage>
</organism>
<dbReference type="OrthoDB" id="3177977at2"/>
<evidence type="ECO:0000313" key="2">
    <source>
        <dbReference type="Proteomes" id="UP000236197"/>
    </source>
</evidence>
<gene>
    <name evidence="1" type="ORF">C2L71_02245</name>
</gene>
<protein>
    <recommendedName>
        <fullName evidence="3">DUF559 domain-containing protein</fullName>
    </recommendedName>
</protein>
<dbReference type="Proteomes" id="UP000236197">
    <property type="component" value="Unassembled WGS sequence"/>
</dbReference>
<dbReference type="Gene3D" id="3.40.960.10">
    <property type="entry name" value="VSR Endonuclease"/>
    <property type="match status" value="1"/>
</dbReference>
<keyword evidence="2" id="KW-1185">Reference proteome</keyword>
<dbReference type="AlphaFoldDB" id="A0A2K2UEY9"/>
<evidence type="ECO:0008006" key="3">
    <source>
        <dbReference type="Google" id="ProtNLM"/>
    </source>
</evidence>
<proteinExistence type="predicted"/>